<gene>
    <name evidence="1" type="ORF">APLA_LOCUS8788</name>
</gene>
<evidence type="ECO:0000313" key="1">
    <source>
        <dbReference type="EMBL" id="CAB3239606.1"/>
    </source>
</evidence>
<dbReference type="OrthoDB" id="6930117at2759"/>
<accession>A0A8S1A5F4</accession>
<sequence length="82" mass="9089">MVGSRVRIETCDGVGGSPPMTGSALCCRRERDCVYLSGSAFEERTRARPHHCAPQLFVSRHFYYAPENSAATFFPGVIVLYC</sequence>
<comment type="caution">
    <text evidence="1">The sequence shown here is derived from an EMBL/GenBank/DDBJ whole genome shotgun (WGS) entry which is preliminary data.</text>
</comment>
<evidence type="ECO:0000313" key="2">
    <source>
        <dbReference type="Proteomes" id="UP000494256"/>
    </source>
</evidence>
<dbReference type="EMBL" id="CADEBD010000308">
    <property type="protein sequence ID" value="CAB3239606.1"/>
    <property type="molecule type" value="Genomic_DNA"/>
</dbReference>
<dbReference type="AlphaFoldDB" id="A0A8S1A5F4"/>
<protein>
    <submittedName>
        <fullName evidence="1">Uncharacterized protein</fullName>
    </submittedName>
</protein>
<organism evidence="1 2">
    <name type="scientific">Arctia plantaginis</name>
    <name type="common">Wood tiger moth</name>
    <name type="synonym">Phalaena plantaginis</name>
    <dbReference type="NCBI Taxonomy" id="874455"/>
    <lineage>
        <taxon>Eukaryota</taxon>
        <taxon>Metazoa</taxon>
        <taxon>Ecdysozoa</taxon>
        <taxon>Arthropoda</taxon>
        <taxon>Hexapoda</taxon>
        <taxon>Insecta</taxon>
        <taxon>Pterygota</taxon>
        <taxon>Neoptera</taxon>
        <taxon>Endopterygota</taxon>
        <taxon>Lepidoptera</taxon>
        <taxon>Glossata</taxon>
        <taxon>Ditrysia</taxon>
        <taxon>Noctuoidea</taxon>
        <taxon>Erebidae</taxon>
        <taxon>Arctiinae</taxon>
        <taxon>Arctia</taxon>
    </lineage>
</organism>
<name>A0A8S1A5F4_ARCPL</name>
<proteinExistence type="predicted"/>
<dbReference type="Proteomes" id="UP000494256">
    <property type="component" value="Unassembled WGS sequence"/>
</dbReference>
<reference evidence="1 2" key="1">
    <citation type="submission" date="2020-04" db="EMBL/GenBank/DDBJ databases">
        <authorList>
            <person name="Wallbank WR R."/>
            <person name="Pardo Diaz C."/>
            <person name="Kozak K."/>
            <person name="Martin S."/>
            <person name="Jiggins C."/>
            <person name="Moest M."/>
            <person name="Warren A I."/>
            <person name="Byers J.R.P. K."/>
            <person name="Montejo-Kovacevich G."/>
            <person name="Yen C E."/>
        </authorList>
    </citation>
    <scope>NUCLEOTIDE SEQUENCE [LARGE SCALE GENOMIC DNA]</scope>
</reference>